<dbReference type="InterPro" id="IPR015943">
    <property type="entry name" value="WD40/YVTN_repeat-like_dom_sf"/>
</dbReference>
<evidence type="ECO:0000313" key="2">
    <source>
        <dbReference type="Proteomes" id="UP000739180"/>
    </source>
</evidence>
<dbReference type="Gene3D" id="2.130.10.10">
    <property type="entry name" value="YVTN repeat-like/Quinoprotein amine dehydrogenase"/>
    <property type="match status" value="1"/>
</dbReference>
<dbReference type="RefSeq" id="WP_138772619.1">
    <property type="nucleotide sequence ID" value="NZ_VCQT01000033.1"/>
</dbReference>
<reference evidence="1 2" key="1">
    <citation type="submission" date="2019-05" db="EMBL/GenBank/DDBJ databases">
        <title>Genome of Alcanivorax gelatiniphagus, an oil degrading marine bacteria.</title>
        <authorList>
            <person name="Kwon K.K."/>
        </authorList>
    </citation>
    <scope>NUCLEOTIDE SEQUENCE [LARGE SCALE GENOMIC DNA]</scope>
    <source>
        <strain evidence="1 2">MEBiC 08158</strain>
    </source>
</reference>
<comment type="caution">
    <text evidence="1">The sequence shown here is derived from an EMBL/GenBank/DDBJ whole genome shotgun (WGS) entry which is preliminary data.</text>
</comment>
<sequence>MSLFMAPADAADFPGKSRTDWRVSKDAQAFLPRTPAALRVPVVVFGEDRRFASERAVVLVDAGYQQVREVIEPAWAGLDWTLDTAAPTLADWPDAWRRWWLAANPEARRVWVEQGLAPALRQAVDQGALTEPESAARQRRLVANVDSDPERMRGLPGFTAPLAGARFVHDQRVDNVPVTDSARLLDLSPILGRPATAIVLQRCQSIPLPAPVEGNWGAAPQSKPQCLVPARWLTTTLEALASHWPEPALRLSDEVSLWTPSVPVPETLPAPRWRSANGAGAPVKPAVQDLRSDDALQLKAMAPGGDGTFLLGVDRQARVEGEQRWIAELWRLDPGAQQVQVLWRAAEGADRLTDAASGVYFSGRIFGETLPALFRYHHGQVTPLPLSEDSRRALQGGAWVAAGERVWLVERGVDGIRAWRDETLSSRRTVPRGTALPGRLRVLGGGGDALWVEDDHGVAALAWKDGVTRRAFPVPPRLAGAPAVTYPDGLDPRTALVEGAGTVSEAGGWLATAFALEGPDARAGVHVLDTDKGTVLASIVLPGATRVRLAAASPDGCCLALYDDGGALTLWRARAGTMAKLLAPPATALADLSFSADGATLHGVGGRLLMSWPLD</sequence>
<dbReference type="SUPFAM" id="SSF50969">
    <property type="entry name" value="YVTN repeat-like/Quinoprotein amine dehydrogenase"/>
    <property type="match status" value="1"/>
</dbReference>
<dbReference type="Proteomes" id="UP000739180">
    <property type="component" value="Unassembled WGS sequence"/>
</dbReference>
<keyword evidence="2" id="KW-1185">Reference proteome</keyword>
<accession>A0ABY2XMH4</accession>
<dbReference type="EMBL" id="VCQT01000033">
    <property type="protein sequence ID" value="TMW12544.1"/>
    <property type="molecule type" value="Genomic_DNA"/>
</dbReference>
<proteinExistence type="predicted"/>
<dbReference type="InterPro" id="IPR011044">
    <property type="entry name" value="Quino_amine_DH_bsu"/>
</dbReference>
<evidence type="ECO:0008006" key="3">
    <source>
        <dbReference type="Google" id="ProtNLM"/>
    </source>
</evidence>
<protein>
    <recommendedName>
        <fullName evidence="3">WD40 repeat domain-containing protein</fullName>
    </recommendedName>
</protein>
<evidence type="ECO:0000313" key="1">
    <source>
        <dbReference type="EMBL" id="TMW12544.1"/>
    </source>
</evidence>
<organism evidence="1 2">
    <name type="scientific">Alloalcanivorax gelatiniphagus</name>
    <dbReference type="NCBI Taxonomy" id="1194167"/>
    <lineage>
        <taxon>Bacteria</taxon>
        <taxon>Pseudomonadati</taxon>
        <taxon>Pseudomonadota</taxon>
        <taxon>Gammaproteobacteria</taxon>
        <taxon>Oceanospirillales</taxon>
        <taxon>Alcanivoracaceae</taxon>
        <taxon>Alloalcanivorax</taxon>
    </lineage>
</organism>
<name>A0ABY2XMH4_9GAMM</name>
<gene>
    <name evidence="1" type="ORF">FGS76_10650</name>
</gene>